<feature type="domain" description="EamA" evidence="7">
    <location>
        <begin position="18"/>
        <end position="150"/>
    </location>
</feature>
<keyword evidence="5 6" id="KW-0472">Membrane</keyword>
<feature type="transmembrane region" description="Helical" evidence="6">
    <location>
        <begin position="133"/>
        <end position="150"/>
    </location>
</feature>
<name>K2PGS2_9HYPH</name>
<evidence type="ECO:0000256" key="3">
    <source>
        <dbReference type="ARBA" id="ARBA00022692"/>
    </source>
</evidence>
<dbReference type="SUPFAM" id="SSF103481">
    <property type="entry name" value="Multidrug resistance efflux transporter EmrE"/>
    <property type="match status" value="2"/>
</dbReference>
<evidence type="ECO:0000313" key="8">
    <source>
        <dbReference type="EMBL" id="EKF40327.1"/>
    </source>
</evidence>
<feature type="transmembrane region" description="Helical" evidence="6">
    <location>
        <begin position="15"/>
        <end position="32"/>
    </location>
</feature>
<comment type="caution">
    <text evidence="8">The sequence shown here is derived from an EMBL/GenBank/DDBJ whole genome shotgun (WGS) entry which is preliminary data.</text>
</comment>
<evidence type="ECO:0000259" key="7">
    <source>
        <dbReference type="Pfam" id="PF00892"/>
    </source>
</evidence>
<gene>
    <name evidence="8" type="ORF">NA8A_21406</name>
</gene>
<dbReference type="InterPro" id="IPR050638">
    <property type="entry name" value="AA-Vitamin_Transporters"/>
</dbReference>
<keyword evidence="2" id="KW-1003">Cell membrane</keyword>
<dbReference type="Pfam" id="PF00892">
    <property type="entry name" value="EamA"/>
    <property type="match status" value="2"/>
</dbReference>
<reference evidence="8 9" key="1">
    <citation type="journal article" date="2012" name="J. Bacteriol.">
        <title>Genome Sequence of Nitratireductor indicus Type Strain C115.</title>
        <authorList>
            <person name="Lai Q."/>
            <person name="Li G."/>
            <person name="Yu Z."/>
            <person name="Shao Z."/>
        </authorList>
    </citation>
    <scope>NUCLEOTIDE SEQUENCE [LARGE SCALE GENOMIC DNA]</scope>
    <source>
        <strain evidence="8 9">C115</strain>
    </source>
</reference>
<feature type="transmembrane region" description="Helical" evidence="6">
    <location>
        <begin position="44"/>
        <end position="65"/>
    </location>
</feature>
<evidence type="ECO:0000256" key="6">
    <source>
        <dbReference type="SAM" id="Phobius"/>
    </source>
</evidence>
<protein>
    <recommendedName>
        <fullName evidence="7">EamA domain-containing protein</fullName>
    </recommendedName>
</protein>
<feature type="transmembrane region" description="Helical" evidence="6">
    <location>
        <begin position="77"/>
        <end position="100"/>
    </location>
</feature>
<dbReference type="RefSeq" id="WP_009452505.1">
    <property type="nucleotide sequence ID" value="NZ_AMSI01000019.1"/>
</dbReference>
<sequence length="307" mass="33704">MTAATPSLIDRRDSIDAFAALMMLGLSFSWGLNQVAIKITNMGFNPMFVMFLRSLVATVLVYLWCRYRRISLFERDGTLVPGLLAGALFGLEFLCIFFGLDYTSAARGALMLNTMPFWVLVGGHFFLGERMSAIKFAGLLMAFIGVAVVFSDGLSLPEPNALIGDLLCLLGGLLWALTIIVIKQSKLTDVSAEKTLMYQLAVSTVLPIPFIPLAGPLFRDVTGLAIGAFLFHAFFVVSFTYVLWFWLMRRYPASGLSSFTFLVPVFGVMCGGLVLGEPLTMKLLFALSLIAVGLIVVNRPRRRNIPA</sequence>
<accession>K2PGS2</accession>
<comment type="subcellular location">
    <subcellularLocation>
        <location evidence="1">Cell membrane</location>
        <topology evidence="1">Multi-pass membrane protein</topology>
    </subcellularLocation>
</comment>
<evidence type="ECO:0000313" key="9">
    <source>
        <dbReference type="Proteomes" id="UP000007374"/>
    </source>
</evidence>
<proteinExistence type="predicted"/>
<dbReference type="PATRIC" id="fig|1231190.3.peg.4423"/>
<dbReference type="InterPro" id="IPR000620">
    <property type="entry name" value="EamA_dom"/>
</dbReference>
<feature type="transmembrane region" description="Helical" evidence="6">
    <location>
        <begin position="195"/>
        <end position="218"/>
    </location>
</feature>
<dbReference type="STRING" id="721133.SAMN05216176_11834"/>
<feature type="domain" description="EamA" evidence="7">
    <location>
        <begin position="163"/>
        <end position="298"/>
    </location>
</feature>
<feature type="transmembrane region" description="Helical" evidence="6">
    <location>
        <begin position="162"/>
        <end position="183"/>
    </location>
</feature>
<dbReference type="EMBL" id="AMSI01000019">
    <property type="protein sequence ID" value="EKF40327.1"/>
    <property type="molecule type" value="Genomic_DNA"/>
</dbReference>
<keyword evidence="4 6" id="KW-1133">Transmembrane helix</keyword>
<evidence type="ECO:0000256" key="5">
    <source>
        <dbReference type="ARBA" id="ARBA00023136"/>
    </source>
</evidence>
<feature type="transmembrane region" description="Helical" evidence="6">
    <location>
        <begin position="224"/>
        <end position="247"/>
    </location>
</feature>
<evidence type="ECO:0000256" key="4">
    <source>
        <dbReference type="ARBA" id="ARBA00022989"/>
    </source>
</evidence>
<keyword evidence="3 6" id="KW-0812">Transmembrane</keyword>
<dbReference type="PANTHER" id="PTHR32322">
    <property type="entry name" value="INNER MEMBRANE TRANSPORTER"/>
    <property type="match status" value="1"/>
</dbReference>
<dbReference type="OrthoDB" id="184388at2"/>
<keyword evidence="9" id="KW-1185">Reference proteome</keyword>
<dbReference type="PANTHER" id="PTHR32322:SF18">
    <property type="entry name" value="S-ADENOSYLMETHIONINE_S-ADENOSYLHOMOCYSTEINE TRANSPORTER"/>
    <property type="match status" value="1"/>
</dbReference>
<feature type="transmembrane region" description="Helical" evidence="6">
    <location>
        <begin position="106"/>
        <end position="126"/>
    </location>
</feature>
<dbReference type="GO" id="GO:0005886">
    <property type="term" value="C:plasma membrane"/>
    <property type="evidence" value="ECO:0007669"/>
    <property type="project" value="UniProtKB-SubCell"/>
</dbReference>
<feature type="transmembrane region" description="Helical" evidence="6">
    <location>
        <begin position="259"/>
        <end position="275"/>
    </location>
</feature>
<dbReference type="eggNOG" id="COG0697">
    <property type="taxonomic scope" value="Bacteria"/>
</dbReference>
<dbReference type="Proteomes" id="UP000007374">
    <property type="component" value="Unassembled WGS sequence"/>
</dbReference>
<feature type="transmembrane region" description="Helical" evidence="6">
    <location>
        <begin position="281"/>
        <end position="297"/>
    </location>
</feature>
<evidence type="ECO:0000256" key="2">
    <source>
        <dbReference type="ARBA" id="ARBA00022475"/>
    </source>
</evidence>
<organism evidence="8 9">
    <name type="scientific">Nitratireductor indicus C115</name>
    <dbReference type="NCBI Taxonomy" id="1231190"/>
    <lineage>
        <taxon>Bacteria</taxon>
        <taxon>Pseudomonadati</taxon>
        <taxon>Pseudomonadota</taxon>
        <taxon>Alphaproteobacteria</taxon>
        <taxon>Hyphomicrobiales</taxon>
        <taxon>Phyllobacteriaceae</taxon>
        <taxon>Nitratireductor</taxon>
    </lineage>
</organism>
<evidence type="ECO:0000256" key="1">
    <source>
        <dbReference type="ARBA" id="ARBA00004651"/>
    </source>
</evidence>
<dbReference type="InterPro" id="IPR037185">
    <property type="entry name" value="EmrE-like"/>
</dbReference>
<dbReference type="AlphaFoldDB" id="K2PGS2"/>